<evidence type="ECO:0000256" key="4">
    <source>
        <dbReference type="ARBA" id="ARBA00022622"/>
    </source>
</evidence>
<dbReference type="GO" id="GO:0098552">
    <property type="term" value="C:side of membrane"/>
    <property type="evidence" value="ECO:0007669"/>
    <property type="project" value="UniProtKB-KW"/>
</dbReference>
<dbReference type="Proteomes" id="UP000008524">
    <property type="component" value="Chromosome 9"/>
</dbReference>
<keyword evidence="4" id="KW-0336">GPI-anchor</keyword>
<comment type="subcellular location">
    <subcellularLocation>
        <location evidence="2">Cell membrane</location>
        <topology evidence="2">Lipid-anchor</topology>
        <topology evidence="2">GPI-anchor</topology>
    </subcellularLocation>
</comment>
<evidence type="ECO:0000256" key="7">
    <source>
        <dbReference type="ARBA" id="ARBA00023288"/>
    </source>
</evidence>
<keyword evidence="6" id="KW-0325">Glycoprotein</keyword>
<keyword evidence="9" id="KW-0732">Signal</keyword>
<dbReference type="InterPro" id="IPR027446">
    <property type="entry name" value="VSG_C_dom_sf"/>
</dbReference>
<evidence type="ECO:0000256" key="6">
    <source>
        <dbReference type="ARBA" id="ARBA00023180"/>
    </source>
</evidence>
<dbReference type="VEuPathDB" id="TriTrypDB:Tb927.9.18050"/>
<dbReference type="PaxDb" id="5691-EAN77443"/>
<dbReference type="GO" id="GO:0005886">
    <property type="term" value="C:plasma membrane"/>
    <property type="evidence" value="ECO:0007669"/>
    <property type="project" value="UniProtKB-SubCell"/>
</dbReference>
<evidence type="ECO:0000256" key="5">
    <source>
        <dbReference type="ARBA" id="ARBA00023136"/>
    </source>
</evidence>
<keyword evidence="5" id="KW-0472">Membrane</keyword>
<keyword evidence="7" id="KW-0449">Lipoprotein</keyword>
<comment type="function">
    <text evidence="1">VSG forms a coat on the surface of the parasite. The trypanosome evades the immune response of the host by expressing a series of antigenically distinct VSGs from an estimated 1000 VSG genes.</text>
</comment>
<dbReference type="AlphaFoldDB" id="Q38CM7"/>
<dbReference type="KEGG" id="tbr:Tb09.244.0050"/>
<feature type="region of interest" description="Disordered" evidence="8">
    <location>
        <begin position="459"/>
        <end position="480"/>
    </location>
</feature>
<dbReference type="InParanoid" id="Q38CM7"/>
<protein>
    <submittedName>
        <fullName evidence="10">Variant surface glycoprotein (VSG, atypical), putative</fullName>
    </submittedName>
</protein>
<evidence type="ECO:0000256" key="9">
    <source>
        <dbReference type="SAM" id="SignalP"/>
    </source>
</evidence>
<keyword evidence="3" id="KW-1003">Cell membrane</keyword>
<reference evidence="10 11" key="1">
    <citation type="journal article" date="2005" name="Science">
        <title>Comparative genomics of trypanosomatid parasitic protozoa.</title>
        <authorList>
            <person name="El-Sayed N.M."/>
            <person name="Myler P.J."/>
            <person name="Blandin G."/>
            <person name="Berriman M."/>
            <person name="Crabtree J."/>
            <person name="Aggarwal G."/>
            <person name="Caler E."/>
            <person name="Renauld H."/>
            <person name="Worthey E.A."/>
            <person name="Hertz-Fowler C."/>
            <person name="Ghedin E."/>
            <person name="Peacock C."/>
            <person name="Bartholomeu D.C."/>
            <person name="Haas B.J."/>
            <person name="Tran A.N."/>
            <person name="Wortman J.R."/>
            <person name="Alsmark U.C."/>
            <person name="Angiuoli S."/>
            <person name="Anupama A."/>
            <person name="Badger J."/>
            <person name="Bringaud F."/>
            <person name="Cadag E."/>
            <person name="Carlton J.M."/>
            <person name="Cerqueira G.C."/>
            <person name="Creasy T."/>
            <person name="Delcher A.L."/>
            <person name="Djikeng A."/>
            <person name="Embley T.M."/>
            <person name="Hauser C."/>
            <person name="Ivens A.C."/>
            <person name="Kummerfeld S.K."/>
            <person name="Pereira-Leal J.B."/>
            <person name="Nilsson D."/>
            <person name="Peterson J."/>
            <person name="Salzberg S.L."/>
            <person name="Shallom J."/>
            <person name="Silva J.C."/>
            <person name="Sundaram J."/>
            <person name="Westenberger S."/>
            <person name="White O."/>
            <person name="Melville S.E."/>
            <person name="Donelson J.E."/>
            <person name="Andersson B."/>
            <person name="Stuart K.D."/>
            <person name="Hall N."/>
        </authorList>
    </citation>
    <scope>NUCLEOTIDE SEQUENCE [LARGE SCALE GENOMIC DNA]</scope>
    <source>
        <strain evidence="10 11">927/4 GUTat10.1</strain>
    </source>
</reference>
<accession>Q38CM7</accession>
<feature type="signal peptide" evidence="9">
    <location>
        <begin position="1"/>
        <end position="36"/>
    </location>
</feature>
<evidence type="ECO:0000313" key="10">
    <source>
        <dbReference type="EMBL" id="EAN77443.1"/>
    </source>
</evidence>
<feature type="compositionally biased region" description="Basic and acidic residues" evidence="8">
    <location>
        <begin position="459"/>
        <end position="472"/>
    </location>
</feature>
<dbReference type="EMBL" id="CM000207">
    <property type="protein sequence ID" value="EAN77443.1"/>
    <property type="molecule type" value="Genomic_DNA"/>
</dbReference>
<evidence type="ECO:0000256" key="3">
    <source>
        <dbReference type="ARBA" id="ARBA00022475"/>
    </source>
</evidence>
<gene>
    <name evidence="10" type="ORF">Tb09.244.0050</name>
</gene>
<sequence>MTVQACNSVSGTTIRSGMKSVATALLFLCVVRPAGASDGTAVAAVSDECGEIAYLQHLKSHDSRVAGDAAQSVATLTHEAHILTLAAEKHHGTINGAKYAFLAAIAADAKTEAVQTKLSQAAGPITSTAAERARRKGQLKALRHLNQATTAEYGETAVKAGTPTTIIGSADLGVTVKMQLNTAKADKCFLEATEPADIKNIVSEIANNDNYKGVDDSSFRPPQAELQMASRGNSPASMTNCERGRCCGDGAAMTSTNFLGLGTATKGQANTLTASTEPFKAGNQCTSPKKATSGDEAVINRKRTAHYLCNARQIQTQTTSSIKQTTVGQLRASEKANRLALAALGQTPKEGDNEQGKNAVKKLLGTDDSKTLDKFFSALETVDLQLSQDKGASKTSIKAAGESDNYGFALAYFSGQALKRTEEAAKSVTKATQAKEDDCTGKKRTECKGECELDGEICKPKKKEDGENKEKTGTTNTTGSNSFVIKAPILLALSLRA</sequence>
<organism evidence="10 11">
    <name type="scientific">Trypanosoma brucei brucei (strain 927/4 GUTat10.1)</name>
    <dbReference type="NCBI Taxonomy" id="185431"/>
    <lineage>
        <taxon>Eukaryota</taxon>
        <taxon>Discoba</taxon>
        <taxon>Euglenozoa</taxon>
        <taxon>Kinetoplastea</taxon>
        <taxon>Metakinetoplastina</taxon>
        <taxon>Trypanosomatida</taxon>
        <taxon>Trypanosomatidae</taxon>
        <taxon>Trypanosoma</taxon>
    </lineage>
</organism>
<dbReference type="SUPFAM" id="SSF58087">
    <property type="entry name" value="Variant surface glycoprotein (N-terminal domain)"/>
    <property type="match status" value="1"/>
</dbReference>
<evidence type="ECO:0000313" key="11">
    <source>
        <dbReference type="Proteomes" id="UP000008524"/>
    </source>
</evidence>
<keyword evidence="11" id="KW-1185">Reference proteome</keyword>
<dbReference type="GeneID" id="3661469"/>
<evidence type="ECO:0000256" key="2">
    <source>
        <dbReference type="ARBA" id="ARBA00004609"/>
    </source>
</evidence>
<reference evidence="10 11" key="2">
    <citation type="journal article" date="2005" name="Science">
        <title>The genome of the African trypanosome Trypanosoma brucei.</title>
        <authorList>
            <person name="Berriman M."/>
            <person name="Ghedin E."/>
            <person name="Hertz-Fowler C."/>
            <person name="Blandin G."/>
            <person name="Renauld H."/>
            <person name="Bartholomeu D.C."/>
            <person name="Lennard N.J."/>
            <person name="Caler E."/>
            <person name="Hamlin N.E."/>
            <person name="Haas B."/>
            <person name="Bohme U."/>
            <person name="Hannick L."/>
            <person name="Aslett M.A."/>
            <person name="Shallom J."/>
            <person name="Marcello L."/>
            <person name="Hou L."/>
            <person name="Wickstead B."/>
            <person name="Alsmark U.C."/>
            <person name="Arrowsmith C."/>
            <person name="Atkin R.J."/>
            <person name="Barron A.J."/>
            <person name="Bringaud F."/>
            <person name="Brooks K."/>
            <person name="Carrington M."/>
            <person name="Cherevach I."/>
            <person name="Chillingworth T.J."/>
            <person name="Churcher C."/>
            <person name="Clark L.N."/>
            <person name="Corton C.H."/>
            <person name="Cronin A."/>
            <person name="Davies R.M."/>
            <person name="Doggett J."/>
            <person name="Djikeng A."/>
            <person name="Feldblyum T."/>
            <person name="Field M.C."/>
            <person name="Fraser A."/>
            <person name="Goodhead I."/>
            <person name="Hance Z."/>
            <person name="Harper D."/>
            <person name="Harris B.R."/>
            <person name="Hauser H."/>
            <person name="Hostetler J."/>
            <person name="Ivens A."/>
            <person name="Jagels K."/>
            <person name="Johnson D."/>
            <person name="Johnson J."/>
            <person name="Jones K."/>
            <person name="Kerhornou A.X."/>
            <person name="Koo H."/>
            <person name="Larke N."/>
            <person name="Landfear S."/>
            <person name="Larkin C."/>
            <person name="Leech V."/>
            <person name="Line A."/>
            <person name="Lord A."/>
            <person name="Macleod A."/>
            <person name="Mooney P.J."/>
            <person name="Moule S."/>
            <person name="Martin D.M."/>
            <person name="Morgan G.W."/>
            <person name="Mungall K."/>
            <person name="Norbertczak H."/>
            <person name="Ormond D."/>
            <person name="Pai G."/>
            <person name="Peacock C.S."/>
            <person name="Peterson J."/>
            <person name="Quail M.A."/>
            <person name="Rabbinowitsch E."/>
            <person name="Rajandream M.A."/>
            <person name="Reitter C."/>
            <person name="Salzberg S.L."/>
            <person name="Sanders M."/>
            <person name="Schobel S."/>
            <person name="Sharp S."/>
            <person name="Simmonds M."/>
            <person name="Simpson A.J."/>
            <person name="Tallon L."/>
            <person name="Turner C.M."/>
            <person name="Tait A."/>
            <person name="Tivey A.R."/>
            <person name="Van Aken S."/>
            <person name="Walker D."/>
            <person name="Wanless D."/>
            <person name="Wang S."/>
            <person name="White B."/>
            <person name="White O."/>
            <person name="Whitehead S."/>
            <person name="Woodward J."/>
            <person name="Wortman J."/>
            <person name="Adams M.D."/>
            <person name="Embley T.M."/>
            <person name="Gull K."/>
            <person name="Ullu E."/>
            <person name="Barry J.D."/>
            <person name="Fairlamb A.H."/>
            <person name="Opperdoes F."/>
            <person name="Barrell B.G."/>
            <person name="Donelson J.E."/>
            <person name="Hall N."/>
            <person name="Fraser C.M."/>
            <person name="Melville S.E."/>
            <person name="El-Sayed N.M."/>
        </authorList>
    </citation>
    <scope>NUCLEOTIDE SEQUENCE [LARGE SCALE GENOMIC DNA]</scope>
    <source>
        <strain evidence="10 11">927/4 GUTat10.1</strain>
    </source>
</reference>
<dbReference type="GO" id="GO:0020033">
    <property type="term" value="P:antigenic variation"/>
    <property type="evidence" value="ECO:0000304"/>
    <property type="project" value="GeneDB"/>
</dbReference>
<proteinExistence type="predicted"/>
<name>Q38CM7_TRYB2</name>
<feature type="chain" id="PRO_5004221874" evidence="9">
    <location>
        <begin position="37"/>
        <end position="497"/>
    </location>
</feature>
<evidence type="ECO:0000256" key="8">
    <source>
        <dbReference type="SAM" id="MobiDB-lite"/>
    </source>
</evidence>
<evidence type="ECO:0000256" key="1">
    <source>
        <dbReference type="ARBA" id="ARBA00002523"/>
    </source>
</evidence>
<dbReference type="SUPFAM" id="SSF118251">
    <property type="entry name" value="Variant surface glycoprotein MITAT 1.2, VSG 221, C-terminal domain"/>
    <property type="match status" value="1"/>
</dbReference>
<dbReference type="RefSeq" id="XP_827773.1">
    <property type="nucleotide sequence ID" value="XM_822680.1"/>
</dbReference>